<dbReference type="Proteomes" id="UP000276991">
    <property type="component" value="Unassembled WGS sequence"/>
</dbReference>
<dbReference type="EMBL" id="UPTC01006397">
    <property type="protein sequence ID" value="VBB35550.1"/>
    <property type="molecule type" value="Genomic_DNA"/>
</dbReference>
<accession>A0A498SWY2</accession>
<feature type="non-terminal residue" evidence="1">
    <location>
        <position position="1"/>
    </location>
</feature>
<protein>
    <submittedName>
        <fullName evidence="1">Uncharacterized protein</fullName>
    </submittedName>
</protein>
<evidence type="ECO:0000313" key="1">
    <source>
        <dbReference type="EMBL" id="VBB35550.1"/>
    </source>
</evidence>
<name>A0A498SWY2_ACAVI</name>
<evidence type="ECO:0000313" key="2">
    <source>
        <dbReference type="Proteomes" id="UP000276991"/>
    </source>
</evidence>
<proteinExistence type="predicted"/>
<dbReference type="STRING" id="6277.A0A498SWY2"/>
<dbReference type="OrthoDB" id="5779160at2759"/>
<reference evidence="1 2" key="1">
    <citation type="submission" date="2018-08" db="EMBL/GenBank/DDBJ databases">
        <authorList>
            <person name="Laetsch R D."/>
            <person name="Stevens L."/>
            <person name="Kumar S."/>
            <person name="Blaxter L. M."/>
        </authorList>
    </citation>
    <scope>NUCLEOTIDE SEQUENCE [LARGE SCALE GENOMIC DNA]</scope>
</reference>
<gene>
    <name evidence="1" type="ORF">NAV_LOCUS10341</name>
</gene>
<dbReference type="Pfam" id="PF05535">
    <property type="entry name" value="Chromadorea_ALT"/>
    <property type="match status" value="1"/>
</dbReference>
<dbReference type="AlphaFoldDB" id="A0A498SWY2"/>
<keyword evidence="2" id="KW-1185">Reference proteome</keyword>
<sequence length="94" mass="11109">INEEKKKRDADEYEEGCTKAKYVKTDGVEKKCTDHTDCYDSREPEDWCRLKENQSWTDKGCFCDSKKHKCIIERKNNGKMEYTDCKLAEGWNCP</sequence>
<dbReference type="InterPro" id="IPR008451">
    <property type="entry name" value="Chromadorea_ALT"/>
</dbReference>
<organism evidence="1 2">
    <name type="scientific">Acanthocheilonema viteae</name>
    <name type="common">Filarial nematode worm</name>
    <name type="synonym">Dipetalonema viteae</name>
    <dbReference type="NCBI Taxonomy" id="6277"/>
    <lineage>
        <taxon>Eukaryota</taxon>
        <taxon>Metazoa</taxon>
        <taxon>Ecdysozoa</taxon>
        <taxon>Nematoda</taxon>
        <taxon>Chromadorea</taxon>
        <taxon>Rhabditida</taxon>
        <taxon>Spirurina</taxon>
        <taxon>Spiruromorpha</taxon>
        <taxon>Filarioidea</taxon>
        <taxon>Onchocercidae</taxon>
        <taxon>Acanthocheilonema</taxon>
    </lineage>
</organism>